<dbReference type="Pfam" id="PF06824">
    <property type="entry name" value="Glyco_hydro_125"/>
    <property type="match status" value="1"/>
</dbReference>
<dbReference type="Gene3D" id="1.50.10.10">
    <property type="match status" value="1"/>
</dbReference>
<dbReference type="PIRSF" id="PIRSF028846">
    <property type="entry name" value="UCP028846"/>
    <property type="match status" value="1"/>
</dbReference>
<keyword evidence="1" id="KW-0732">Signal</keyword>
<comment type="caution">
    <text evidence="2">The sequence shown here is derived from an EMBL/GenBank/DDBJ whole genome shotgun (WGS) entry which is preliminary data.</text>
</comment>
<dbReference type="PANTHER" id="PTHR31047">
    <property type="entry name" value="MEIOTICALLY UP-REGULATED GENE 157 PROTEIN"/>
    <property type="match status" value="1"/>
</dbReference>
<dbReference type="SUPFAM" id="SSF48208">
    <property type="entry name" value="Six-hairpin glycosidases"/>
    <property type="match status" value="1"/>
</dbReference>
<name>A0AA43TX78_9LECA</name>
<evidence type="ECO:0000313" key="2">
    <source>
        <dbReference type="EMBL" id="MDI1491283.1"/>
    </source>
</evidence>
<dbReference type="GO" id="GO:0005975">
    <property type="term" value="P:carbohydrate metabolic process"/>
    <property type="evidence" value="ECO:0007669"/>
    <property type="project" value="InterPro"/>
</dbReference>
<feature type="signal peptide" evidence="1">
    <location>
        <begin position="1"/>
        <end position="21"/>
    </location>
</feature>
<dbReference type="Proteomes" id="UP001161017">
    <property type="component" value="Unassembled WGS sequence"/>
</dbReference>
<dbReference type="InterPro" id="IPR008928">
    <property type="entry name" value="6-hairpin_glycosidase_sf"/>
</dbReference>
<dbReference type="GO" id="GO:0003824">
    <property type="term" value="F:catalytic activity"/>
    <property type="evidence" value="ECO:0007669"/>
    <property type="project" value="UniProtKB-ARBA"/>
</dbReference>
<dbReference type="EMBL" id="JAPUFD010000014">
    <property type="protein sequence ID" value="MDI1491283.1"/>
    <property type="molecule type" value="Genomic_DNA"/>
</dbReference>
<gene>
    <name evidence="2" type="ORF">OHK93_002492</name>
</gene>
<accession>A0AA43TX78</accession>
<dbReference type="AlphaFoldDB" id="A0AA43TX78"/>
<organism evidence="2 3">
    <name type="scientific">Ramalina farinacea</name>
    <dbReference type="NCBI Taxonomy" id="258253"/>
    <lineage>
        <taxon>Eukaryota</taxon>
        <taxon>Fungi</taxon>
        <taxon>Dikarya</taxon>
        <taxon>Ascomycota</taxon>
        <taxon>Pezizomycotina</taxon>
        <taxon>Lecanoromycetes</taxon>
        <taxon>OSLEUM clade</taxon>
        <taxon>Lecanoromycetidae</taxon>
        <taxon>Lecanorales</taxon>
        <taxon>Lecanorineae</taxon>
        <taxon>Ramalinaceae</taxon>
        <taxon>Ramalina</taxon>
    </lineage>
</organism>
<proteinExistence type="predicted"/>
<dbReference type="InterPro" id="IPR008313">
    <property type="entry name" value="GH125"/>
</dbReference>
<dbReference type="PANTHER" id="PTHR31047:SF2">
    <property type="entry name" value="DUF1237 DOMAIN-CONTAINING PROTEIN"/>
    <property type="match status" value="1"/>
</dbReference>
<reference evidence="2" key="1">
    <citation type="journal article" date="2023" name="Genome Biol. Evol.">
        <title>First Whole Genome Sequence and Flow Cytometry Genome Size Data for the Lichen-Forming Fungus Ramalina farinacea (Ascomycota).</title>
        <authorList>
            <person name="Llewellyn T."/>
            <person name="Mian S."/>
            <person name="Hill R."/>
            <person name="Leitch I.J."/>
            <person name="Gaya E."/>
        </authorList>
    </citation>
    <scope>NUCLEOTIDE SEQUENCE</scope>
    <source>
        <strain evidence="2">LIQ254RAFAR</strain>
    </source>
</reference>
<sequence>MVNLAWPFLLVAYSLLSLVLTAPILEDVCPNYNHHAKTRHEGNRSVGRYQLPFQRPVKKCRNFYSHEVEEAIERLRSKIADPDLFRLFENAYPNTLDTMVKWKGFAHERDEEDAVLGETDEDLAFVITGDINAMWLRDSANQILSYAPVLTASEDPNSLAALFRGVINAHSRYIKYSPYCHAYQPFKESGIPTEVNGAYYVNKVNPPYNKEKTFDCKWELDSLASFLQLSFEYYNATQDMGPFTKYGWLDTVEVILDAADAMRVGTYNDAGKLVKPGYTMVGQTTRATETNSNDGHGNPVTGVTGMVRSTFRPSDDATIFQFLIPSNMMFAASLQRALSIAIAMDTERTDQLALRMSSMAGEIQAGVAKYGVIPHPEFGAMYAYEVDGYGSQNLMDDANLPSLLSAPLTGYASPREEVYLNTRIFALGPRNPYWCHGPVFSGIGGPHLGPMKGWPLSSIVRVMTSQDTSGNEARQEIRALLGSTDGLGLIHESINAHNEKDWSRHSIPLYVLLMKLKMRTSHVAYLLLTVSLVLV</sequence>
<protein>
    <submittedName>
        <fullName evidence="2">Uncharacterized protein</fullName>
    </submittedName>
</protein>
<evidence type="ECO:0000256" key="1">
    <source>
        <dbReference type="SAM" id="SignalP"/>
    </source>
</evidence>
<dbReference type="InterPro" id="IPR012341">
    <property type="entry name" value="6hp_glycosidase-like_sf"/>
</dbReference>
<keyword evidence="3" id="KW-1185">Reference proteome</keyword>
<evidence type="ECO:0000313" key="3">
    <source>
        <dbReference type="Proteomes" id="UP001161017"/>
    </source>
</evidence>
<dbReference type="SMART" id="SM01149">
    <property type="entry name" value="DUF1237"/>
    <property type="match status" value="1"/>
</dbReference>
<feature type="chain" id="PRO_5041365038" evidence="1">
    <location>
        <begin position="22"/>
        <end position="535"/>
    </location>
</feature>